<dbReference type="Proteomes" id="UP000183900">
    <property type="component" value="Unassembled WGS sequence"/>
</dbReference>
<dbReference type="Pfam" id="PF00378">
    <property type="entry name" value="ECH_1"/>
    <property type="match status" value="1"/>
</dbReference>
<keyword evidence="3" id="KW-0276">Fatty acid metabolism</keyword>
<dbReference type="Pfam" id="PF00725">
    <property type="entry name" value="3HCDH"/>
    <property type="match status" value="2"/>
</dbReference>
<dbReference type="GO" id="GO:0003857">
    <property type="term" value="F:(3S)-3-hydroxyacyl-CoA dehydrogenase (NAD+) activity"/>
    <property type="evidence" value="ECO:0007669"/>
    <property type="project" value="UniProtKB-EC"/>
</dbReference>
<keyword evidence="6" id="KW-0520">NAD</keyword>
<dbReference type="SUPFAM" id="SSF51735">
    <property type="entry name" value="NAD(P)-binding Rossmann-fold domains"/>
    <property type="match status" value="1"/>
</dbReference>
<evidence type="ECO:0000256" key="11">
    <source>
        <dbReference type="ARBA" id="ARBA00023268"/>
    </source>
</evidence>
<keyword evidence="8" id="KW-0576">Peroxisome</keyword>
<evidence type="ECO:0000256" key="12">
    <source>
        <dbReference type="ARBA" id="ARBA00049556"/>
    </source>
</evidence>
<keyword evidence="16" id="KW-1185">Reference proteome</keyword>
<dbReference type="SUPFAM" id="SSF52096">
    <property type="entry name" value="ClpP/crotonase"/>
    <property type="match status" value="1"/>
</dbReference>
<dbReference type="CDD" id="cd06558">
    <property type="entry name" value="crotonase-like"/>
    <property type="match status" value="1"/>
</dbReference>
<evidence type="ECO:0000259" key="14">
    <source>
        <dbReference type="Pfam" id="PF02737"/>
    </source>
</evidence>
<keyword evidence="4" id="KW-0442">Lipid degradation</keyword>
<evidence type="ECO:0000313" key="15">
    <source>
        <dbReference type="EMBL" id="CUA92297.1"/>
    </source>
</evidence>
<dbReference type="InterPro" id="IPR006108">
    <property type="entry name" value="3HC_DH_C"/>
</dbReference>
<dbReference type="InterPro" id="IPR001753">
    <property type="entry name" value="Enoyl-CoA_hydra/iso"/>
</dbReference>
<proteinExistence type="predicted"/>
<dbReference type="RefSeq" id="WP_055454135.1">
    <property type="nucleotide sequence ID" value="NZ_CYHE01000001.1"/>
</dbReference>
<evidence type="ECO:0000256" key="5">
    <source>
        <dbReference type="ARBA" id="ARBA00023002"/>
    </source>
</evidence>
<sequence>MTTPVSYEVQDGIAVITIANPPVNALSQAVRAGLLEAVARLAADSDAIAGVITGAGRIFVGGADITEFGKTPQPPYLPDVINAIEDSTKPIAAALNGAAIGGGCEVGLGSHLRIASETARISLPEVTLGLMPGAGGTQRLPRLAGVEAALDIITTARQVSAAEALSLGIVDAVVPAADLLSAAKDKVRAVAEGSVSRPVASGLRPRPVAETSVFEAARKKVRARNRGEVSHLAAIDAVEDATRMDRTEGLAAERKRFLDLMQTPQRAALIHAFFAERKAAQVKEIAGLTPPPYASTGVIGGGTMGAGIATAALLAGLPVTLIEREEAFAEKARSTIARNLEGAVARGKLSAEQHDEILNGKLTTSTTYEALAEADIIIEAVFENLEVKTDVFRKLDAIAKPGATLATNTSYLDVNAIAAVTSRPEDVIGLHFFSPAHVMRLLEIVVAEKTAPAHVARAFDLARKLGKIGVYSGICDGFIGNRLMMQYRLASDYTMMDGASPYQIDAALTDFGFAMGPFQVSDLAGIDIGYASRQRRAPTRPPEERVVTFADGLYHRGWLGQKTGRGFYIYDEQSPKGRPDPEILALLDEARKEAGIIPRSFTADEIQRRYMAAMINEAARVLEEGIARRASDIDTVLLTGYGFPRWRGGPLHYADTVGIASVLEDIKRLSADDAYFWRPAPLLVRLAAEGKTFADLDAGEAV</sequence>
<keyword evidence="9" id="KW-0413">Isomerase</keyword>
<organism evidence="15 16">
    <name type="scientific">Pannonibacter indicus</name>
    <dbReference type="NCBI Taxonomy" id="466044"/>
    <lineage>
        <taxon>Bacteria</taxon>
        <taxon>Pseudomonadati</taxon>
        <taxon>Pseudomonadota</taxon>
        <taxon>Alphaproteobacteria</taxon>
        <taxon>Hyphomicrobiales</taxon>
        <taxon>Stappiaceae</taxon>
        <taxon>Pannonibacter</taxon>
    </lineage>
</organism>
<evidence type="ECO:0000259" key="13">
    <source>
        <dbReference type="Pfam" id="PF00725"/>
    </source>
</evidence>
<comment type="pathway">
    <text evidence="2">Lipid metabolism; fatty acid beta-oxidation.</text>
</comment>
<dbReference type="GO" id="GO:0070403">
    <property type="term" value="F:NAD+ binding"/>
    <property type="evidence" value="ECO:0007669"/>
    <property type="project" value="InterPro"/>
</dbReference>
<dbReference type="Gene3D" id="1.10.1040.50">
    <property type="match status" value="1"/>
</dbReference>
<keyword evidence="7" id="KW-0443">Lipid metabolism</keyword>
<dbReference type="Gene3D" id="3.40.50.720">
    <property type="entry name" value="NAD(P)-binding Rossmann-like Domain"/>
    <property type="match status" value="1"/>
</dbReference>
<name>A0A0K6HML6_9HYPH</name>
<reference evidence="16" key="1">
    <citation type="submission" date="2015-08" db="EMBL/GenBank/DDBJ databases">
        <authorList>
            <person name="Varghese N."/>
        </authorList>
    </citation>
    <scope>NUCLEOTIDE SEQUENCE [LARGE SCALE GENOMIC DNA]</scope>
    <source>
        <strain evidence="16">DSM 23407</strain>
    </source>
</reference>
<dbReference type="SUPFAM" id="SSF48179">
    <property type="entry name" value="6-phosphogluconate dehydrogenase C-terminal domain-like"/>
    <property type="match status" value="2"/>
</dbReference>
<gene>
    <name evidence="15" type="ORF">Ga0061067_101420</name>
</gene>
<dbReference type="EMBL" id="CYHE01000001">
    <property type="protein sequence ID" value="CUA92297.1"/>
    <property type="molecule type" value="Genomic_DNA"/>
</dbReference>
<evidence type="ECO:0000256" key="4">
    <source>
        <dbReference type="ARBA" id="ARBA00022963"/>
    </source>
</evidence>
<comment type="catalytic activity">
    <reaction evidence="12">
        <text>a (3S)-3-hydroxyacyl-CoA + NAD(+) = a 3-oxoacyl-CoA + NADH + H(+)</text>
        <dbReference type="Rhea" id="RHEA:22432"/>
        <dbReference type="ChEBI" id="CHEBI:15378"/>
        <dbReference type="ChEBI" id="CHEBI:57318"/>
        <dbReference type="ChEBI" id="CHEBI:57540"/>
        <dbReference type="ChEBI" id="CHEBI:57945"/>
        <dbReference type="ChEBI" id="CHEBI:90726"/>
        <dbReference type="EC" id="1.1.1.35"/>
    </reaction>
</comment>
<keyword evidence="10" id="KW-0456">Lyase</keyword>
<dbReference type="OrthoDB" id="9771883at2"/>
<accession>A0A0K6HML6</accession>
<evidence type="ECO:0000256" key="2">
    <source>
        <dbReference type="ARBA" id="ARBA00005005"/>
    </source>
</evidence>
<evidence type="ECO:0000256" key="9">
    <source>
        <dbReference type="ARBA" id="ARBA00023235"/>
    </source>
</evidence>
<keyword evidence="11" id="KW-0511">Multifunctional enzyme</keyword>
<dbReference type="GO" id="GO:0004300">
    <property type="term" value="F:enoyl-CoA hydratase activity"/>
    <property type="evidence" value="ECO:0007669"/>
    <property type="project" value="UniProtKB-ARBA"/>
</dbReference>
<protein>
    <submittedName>
        <fullName evidence="15">3-hydroxyacyl-CoA dehydrogenase</fullName>
    </submittedName>
</protein>
<comment type="subcellular location">
    <subcellularLocation>
        <location evidence="1">Peroxisome</location>
    </subcellularLocation>
</comment>
<evidence type="ECO:0000256" key="8">
    <source>
        <dbReference type="ARBA" id="ARBA00023140"/>
    </source>
</evidence>
<evidence type="ECO:0000256" key="6">
    <source>
        <dbReference type="ARBA" id="ARBA00023027"/>
    </source>
</evidence>
<dbReference type="Pfam" id="PF02737">
    <property type="entry name" value="3HCDH_N"/>
    <property type="match status" value="1"/>
</dbReference>
<dbReference type="InterPro" id="IPR006176">
    <property type="entry name" value="3-OHacyl-CoA_DH_NAD-bd"/>
</dbReference>
<evidence type="ECO:0000313" key="16">
    <source>
        <dbReference type="Proteomes" id="UP000183900"/>
    </source>
</evidence>
<dbReference type="InterPro" id="IPR029045">
    <property type="entry name" value="ClpP/crotonase-like_dom_sf"/>
</dbReference>
<dbReference type="UniPathway" id="UPA00659"/>
<keyword evidence="5" id="KW-0560">Oxidoreductase</keyword>
<dbReference type="InterPro" id="IPR036291">
    <property type="entry name" value="NAD(P)-bd_dom_sf"/>
</dbReference>
<dbReference type="FunFam" id="3.40.50.720:FF:000009">
    <property type="entry name" value="Fatty oxidation complex, alpha subunit"/>
    <property type="match status" value="1"/>
</dbReference>
<dbReference type="PANTHER" id="PTHR23309">
    <property type="entry name" value="3-HYDROXYACYL-COA DEHYROGENASE"/>
    <property type="match status" value="1"/>
</dbReference>
<dbReference type="GO" id="GO:0006635">
    <property type="term" value="P:fatty acid beta-oxidation"/>
    <property type="evidence" value="ECO:0007669"/>
    <property type="project" value="UniProtKB-UniPathway"/>
</dbReference>
<dbReference type="AlphaFoldDB" id="A0A0K6HML6"/>
<evidence type="ECO:0000256" key="1">
    <source>
        <dbReference type="ARBA" id="ARBA00004275"/>
    </source>
</evidence>
<evidence type="ECO:0000256" key="10">
    <source>
        <dbReference type="ARBA" id="ARBA00023239"/>
    </source>
</evidence>
<dbReference type="Gene3D" id="3.90.226.10">
    <property type="entry name" value="2-enoyl-CoA Hydratase, Chain A, domain 1"/>
    <property type="match status" value="1"/>
</dbReference>
<feature type="domain" description="3-hydroxyacyl-CoA dehydrogenase NAD binding" evidence="14">
    <location>
        <begin position="297"/>
        <end position="471"/>
    </location>
</feature>
<dbReference type="FunFam" id="1.10.1040.50:FF:000006">
    <property type="entry name" value="Peroxisomal bifunctional enzyme"/>
    <property type="match status" value="1"/>
</dbReference>
<feature type="domain" description="3-hydroxyacyl-CoA dehydrogenase C-terminal" evidence="13">
    <location>
        <begin position="608"/>
        <end position="691"/>
    </location>
</feature>
<evidence type="ECO:0000256" key="3">
    <source>
        <dbReference type="ARBA" id="ARBA00022832"/>
    </source>
</evidence>
<dbReference type="InterPro" id="IPR008927">
    <property type="entry name" value="6-PGluconate_DH-like_C_sf"/>
</dbReference>
<evidence type="ECO:0000256" key="7">
    <source>
        <dbReference type="ARBA" id="ARBA00023098"/>
    </source>
</evidence>
<feature type="domain" description="3-hydroxyacyl-CoA dehydrogenase C-terminal" evidence="13">
    <location>
        <begin position="477"/>
        <end position="570"/>
    </location>
</feature>
<dbReference type="GO" id="GO:0016853">
    <property type="term" value="F:isomerase activity"/>
    <property type="evidence" value="ECO:0007669"/>
    <property type="project" value="UniProtKB-KW"/>
</dbReference>